<dbReference type="EMBL" id="AM920437">
    <property type="protein sequence ID" value="CAP98051.1"/>
    <property type="molecule type" value="Genomic_DNA"/>
</dbReference>
<dbReference type="Proteomes" id="UP000000724">
    <property type="component" value="Contig Pc00c22"/>
</dbReference>
<feature type="compositionally biased region" description="Polar residues" evidence="1">
    <location>
        <begin position="128"/>
        <end position="143"/>
    </location>
</feature>
<feature type="region of interest" description="Disordered" evidence="1">
    <location>
        <begin position="19"/>
        <end position="151"/>
    </location>
</feature>
<keyword evidence="3" id="KW-1185">Reference proteome</keyword>
<protein>
    <submittedName>
        <fullName evidence="2">Uncharacterized protein</fullName>
    </submittedName>
</protein>
<dbReference type="HOGENOM" id="CLU_111235_0_0_1"/>
<accession>B6HRD7</accession>
<dbReference type="GeneID" id="8309134"/>
<evidence type="ECO:0000313" key="3">
    <source>
        <dbReference type="Proteomes" id="UP000000724"/>
    </source>
</evidence>
<reference evidence="2 3" key="1">
    <citation type="journal article" date="2008" name="Nat. Biotechnol.">
        <title>Genome sequencing and analysis of the filamentous fungus Penicillium chrysogenum.</title>
        <authorList>
            <person name="van den Berg M.A."/>
            <person name="Albang R."/>
            <person name="Albermann K."/>
            <person name="Badger J.H."/>
            <person name="Daran J.-M."/>
            <person name="Driessen A.J.M."/>
            <person name="Garcia-Estrada C."/>
            <person name="Fedorova N.D."/>
            <person name="Harris D.M."/>
            <person name="Heijne W.H.M."/>
            <person name="Joardar V.S."/>
            <person name="Kiel J.A.K.W."/>
            <person name="Kovalchuk A."/>
            <person name="Martin J.F."/>
            <person name="Nierman W.C."/>
            <person name="Nijland J.G."/>
            <person name="Pronk J.T."/>
            <person name="Roubos J.A."/>
            <person name="van der Klei I.J."/>
            <person name="van Peij N.N.M.E."/>
            <person name="Veenhuis M."/>
            <person name="von Doehren H."/>
            <person name="Wagner C."/>
            <person name="Wortman J.R."/>
            <person name="Bovenberg R.A.L."/>
        </authorList>
    </citation>
    <scope>NUCLEOTIDE SEQUENCE [LARGE SCALE GENOMIC DNA]</scope>
    <source>
        <strain evidence="3">ATCC 28089 / DSM 1075 / NRRL 1951 / Wisconsin 54-1255</strain>
    </source>
</reference>
<sequence length="216" mass="24340">MGFIKTGLALDGGYSLMKAASKAAAEHEEQKQKQRENLQPASQRLRHAAQQQYFLNNKRRMGYKDGSQMNNPHVQPSYPPHEPRSNHDSNVNKPKPKAQSQSSHQPSIRCTSTRTMDDPPPYDPLPQAHSQSTHQPSICSSAIENPPPYDQSHPYKMQLGLSGLAVYEGIWIRLVDIRLQVLPDPLVIDPETFKLITGENDPEHAGFLADTLRWRC</sequence>
<gene>
    <name evidence="2" type="ORF">Pc22g07630</name>
    <name evidence="2" type="ORF">PCH_Pc22g07630</name>
</gene>
<organism evidence="2 3">
    <name type="scientific">Penicillium rubens (strain ATCC 28089 / DSM 1075 / NRRL 1951 / Wisconsin 54-1255)</name>
    <name type="common">Penicillium chrysogenum</name>
    <dbReference type="NCBI Taxonomy" id="500485"/>
    <lineage>
        <taxon>Eukaryota</taxon>
        <taxon>Fungi</taxon>
        <taxon>Dikarya</taxon>
        <taxon>Ascomycota</taxon>
        <taxon>Pezizomycotina</taxon>
        <taxon>Eurotiomycetes</taxon>
        <taxon>Eurotiomycetidae</taxon>
        <taxon>Eurotiales</taxon>
        <taxon>Aspergillaceae</taxon>
        <taxon>Penicillium</taxon>
        <taxon>Penicillium chrysogenum species complex</taxon>
    </lineage>
</organism>
<dbReference type="OrthoDB" id="4499780at2759"/>
<evidence type="ECO:0000256" key="1">
    <source>
        <dbReference type="SAM" id="MobiDB-lite"/>
    </source>
</evidence>
<proteinExistence type="predicted"/>
<feature type="compositionally biased region" description="Polar residues" evidence="1">
    <location>
        <begin position="88"/>
        <end position="114"/>
    </location>
</feature>
<name>B6HRD7_PENRW</name>
<dbReference type="AlphaFoldDB" id="B6HRD7"/>
<dbReference type="VEuPathDB" id="FungiDB:PCH_Pc22g07630"/>
<feature type="compositionally biased region" description="Basic and acidic residues" evidence="1">
    <location>
        <begin position="24"/>
        <end position="36"/>
    </location>
</feature>
<evidence type="ECO:0000313" key="2">
    <source>
        <dbReference type="EMBL" id="CAP98051.1"/>
    </source>
</evidence>
<dbReference type="KEGG" id="pcs:N7525_005474"/>